<evidence type="ECO:0000256" key="8">
    <source>
        <dbReference type="ARBA" id="ARBA00022723"/>
    </source>
</evidence>
<keyword evidence="7" id="KW-0808">Transferase</keyword>
<dbReference type="InterPro" id="IPR011009">
    <property type="entry name" value="Kinase-like_dom_sf"/>
</dbReference>
<evidence type="ECO:0000256" key="18">
    <source>
        <dbReference type="ARBA" id="ARBA00040708"/>
    </source>
</evidence>
<keyword evidence="12" id="KW-0460">Magnesium</keyword>
<reference evidence="24" key="1">
    <citation type="journal article" date="2020" name="Stud. Mycol.">
        <title>101 Dothideomycetes genomes: a test case for predicting lifestyles and emergence of pathogens.</title>
        <authorList>
            <person name="Haridas S."/>
            <person name="Albert R."/>
            <person name="Binder M."/>
            <person name="Bloem J."/>
            <person name="Labutti K."/>
            <person name="Salamov A."/>
            <person name="Andreopoulos B."/>
            <person name="Baker S."/>
            <person name="Barry K."/>
            <person name="Bills G."/>
            <person name="Bluhm B."/>
            <person name="Cannon C."/>
            <person name="Castanera R."/>
            <person name="Culley D."/>
            <person name="Daum C."/>
            <person name="Ezra D."/>
            <person name="Gonzalez J."/>
            <person name="Henrissat B."/>
            <person name="Kuo A."/>
            <person name="Liang C."/>
            <person name="Lipzen A."/>
            <person name="Lutzoni F."/>
            <person name="Magnuson J."/>
            <person name="Mondo S."/>
            <person name="Nolan M."/>
            <person name="Ohm R."/>
            <person name="Pangilinan J."/>
            <person name="Park H.-J."/>
            <person name="Ramirez L."/>
            <person name="Alfaro M."/>
            <person name="Sun H."/>
            <person name="Tritt A."/>
            <person name="Yoshinaga Y."/>
            <person name="Zwiers L.-H."/>
            <person name="Turgeon B."/>
            <person name="Goodwin S."/>
            <person name="Spatafora J."/>
            <person name="Crous P."/>
            <person name="Grigoriev I."/>
        </authorList>
    </citation>
    <scope>NUCLEOTIDE SEQUENCE</scope>
    <source>
        <strain evidence="24">CBS 480.64</strain>
    </source>
</reference>
<dbReference type="AlphaFoldDB" id="A0A6A7BSZ0"/>
<feature type="domain" description="Protein kinase" evidence="23">
    <location>
        <begin position="1"/>
        <end position="211"/>
    </location>
</feature>
<dbReference type="EC" id="2.7.11.23" evidence="3"/>
<evidence type="ECO:0000256" key="3">
    <source>
        <dbReference type="ARBA" id="ARBA00012409"/>
    </source>
</evidence>
<comment type="catalytic activity">
    <reaction evidence="20">
        <text>L-threonyl-[protein] + ATP = O-phospho-L-threonyl-[protein] + ADP + H(+)</text>
        <dbReference type="Rhea" id="RHEA:46608"/>
        <dbReference type="Rhea" id="RHEA-COMP:11060"/>
        <dbReference type="Rhea" id="RHEA-COMP:11605"/>
        <dbReference type="ChEBI" id="CHEBI:15378"/>
        <dbReference type="ChEBI" id="CHEBI:30013"/>
        <dbReference type="ChEBI" id="CHEBI:30616"/>
        <dbReference type="ChEBI" id="CHEBI:61977"/>
        <dbReference type="ChEBI" id="CHEBI:456216"/>
        <dbReference type="EC" id="2.7.11.22"/>
    </reaction>
</comment>
<dbReference type="SMART" id="SM00220">
    <property type="entry name" value="S_TKc"/>
    <property type="match status" value="1"/>
</dbReference>
<evidence type="ECO:0000256" key="6">
    <source>
        <dbReference type="ARBA" id="ARBA00022527"/>
    </source>
</evidence>
<keyword evidence="9" id="KW-0547">Nucleotide-binding</keyword>
<dbReference type="OrthoDB" id="6284126at2759"/>
<dbReference type="PANTHER" id="PTHR24056">
    <property type="entry name" value="CELL DIVISION PROTEIN KINASE"/>
    <property type="match status" value="1"/>
</dbReference>
<dbReference type="GO" id="GO:0008353">
    <property type="term" value="F:RNA polymerase II CTD heptapeptide repeat kinase activity"/>
    <property type="evidence" value="ECO:0007669"/>
    <property type="project" value="UniProtKB-EC"/>
</dbReference>
<evidence type="ECO:0000256" key="5">
    <source>
        <dbReference type="ARBA" id="ARBA00022491"/>
    </source>
</evidence>
<comment type="catalytic activity">
    <reaction evidence="22">
        <text>[DNA-directed RNA polymerase] + ATP = phospho-[DNA-directed RNA polymerase] + ADP + H(+)</text>
        <dbReference type="Rhea" id="RHEA:10216"/>
        <dbReference type="Rhea" id="RHEA-COMP:11321"/>
        <dbReference type="Rhea" id="RHEA-COMP:11322"/>
        <dbReference type="ChEBI" id="CHEBI:15378"/>
        <dbReference type="ChEBI" id="CHEBI:30616"/>
        <dbReference type="ChEBI" id="CHEBI:43176"/>
        <dbReference type="ChEBI" id="CHEBI:68546"/>
        <dbReference type="ChEBI" id="CHEBI:456216"/>
        <dbReference type="EC" id="2.7.11.23"/>
    </reaction>
</comment>
<evidence type="ECO:0000256" key="22">
    <source>
        <dbReference type="ARBA" id="ARBA00049280"/>
    </source>
</evidence>
<accession>A0A6A7BSZ0</accession>
<name>A0A6A7BSZ0_9PEZI</name>
<evidence type="ECO:0000256" key="15">
    <source>
        <dbReference type="ARBA" id="ARBA00023163"/>
    </source>
</evidence>
<dbReference type="Gene3D" id="1.10.510.10">
    <property type="entry name" value="Transferase(Phosphotransferase) domain 1"/>
    <property type="match status" value="1"/>
</dbReference>
<dbReference type="PANTHER" id="PTHR24056:SF495">
    <property type="entry name" value="CYCLIN-DEPENDENT KINASE 8-RELATED"/>
    <property type="match status" value="1"/>
</dbReference>
<evidence type="ECO:0000256" key="7">
    <source>
        <dbReference type="ARBA" id="ARBA00022679"/>
    </source>
</evidence>
<dbReference type="PROSITE" id="PS00108">
    <property type="entry name" value="PROTEIN_KINASE_ST"/>
    <property type="match status" value="1"/>
</dbReference>
<dbReference type="GO" id="GO:0016592">
    <property type="term" value="C:mediator complex"/>
    <property type="evidence" value="ECO:0007669"/>
    <property type="project" value="TreeGrafter"/>
</dbReference>
<dbReference type="InterPro" id="IPR000719">
    <property type="entry name" value="Prot_kinase_dom"/>
</dbReference>
<keyword evidence="11" id="KW-0067">ATP-binding</keyword>
<keyword evidence="25" id="KW-1185">Reference proteome</keyword>
<proteinExistence type="inferred from homology"/>
<evidence type="ECO:0000259" key="23">
    <source>
        <dbReference type="PROSITE" id="PS50011"/>
    </source>
</evidence>
<comment type="catalytic activity">
    <reaction evidence="21">
        <text>L-seryl-[protein] + ATP = O-phospho-L-seryl-[protein] + ADP + H(+)</text>
        <dbReference type="Rhea" id="RHEA:17989"/>
        <dbReference type="Rhea" id="RHEA-COMP:9863"/>
        <dbReference type="Rhea" id="RHEA-COMP:11604"/>
        <dbReference type="ChEBI" id="CHEBI:15378"/>
        <dbReference type="ChEBI" id="CHEBI:29999"/>
        <dbReference type="ChEBI" id="CHEBI:30616"/>
        <dbReference type="ChEBI" id="CHEBI:83421"/>
        <dbReference type="ChEBI" id="CHEBI:456216"/>
        <dbReference type="EC" id="2.7.11.22"/>
    </reaction>
</comment>
<protein>
    <recommendedName>
        <fullName evidence="17">Serine/threonine-protein kinase SSN3</fullName>
        <ecNumber evidence="4">2.7.11.22</ecNumber>
        <ecNumber evidence="3">2.7.11.23</ecNumber>
    </recommendedName>
    <alternativeName>
        <fullName evidence="19">Cyclin-dependent kinase 8</fullName>
    </alternativeName>
    <alternativeName>
        <fullName evidence="18">Serine/threonine-protein kinase ssn3</fullName>
    </alternativeName>
</protein>
<feature type="non-terminal residue" evidence="24">
    <location>
        <position position="244"/>
    </location>
</feature>
<evidence type="ECO:0000256" key="14">
    <source>
        <dbReference type="ARBA" id="ARBA00023159"/>
    </source>
</evidence>
<evidence type="ECO:0000256" key="21">
    <source>
        <dbReference type="ARBA" id="ARBA00048367"/>
    </source>
</evidence>
<dbReference type="SUPFAM" id="SSF56112">
    <property type="entry name" value="Protein kinase-like (PK-like)"/>
    <property type="match status" value="1"/>
</dbReference>
<evidence type="ECO:0000256" key="11">
    <source>
        <dbReference type="ARBA" id="ARBA00022840"/>
    </source>
</evidence>
<evidence type="ECO:0000256" key="17">
    <source>
        <dbReference type="ARBA" id="ARBA00039418"/>
    </source>
</evidence>
<keyword evidence="13" id="KW-0805">Transcription regulation</keyword>
<keyword evidence="8" id="KW-0479">Metal-binding</keyword>
<evidence type="ECO:0000256" key="10">
    <source>
        <dbReference type="ARBA" id="ARBA00022777"/>
    </source>
</evidence>
<evidence type="ECO:0000313" key="24">
    <source>
        <dbReference type="EMBL" id="KAF2858192.1"/>
    </source>
</evidence>
<evidence type="ECO:0000256" key="9">
    <source>
        <dbReference type="ARBA" id="ARBA00022741"/>
    </source>
</evidence>
<dbReference type="FunFam" id="1.10.510.10:FF:000408">
    <property type="entry name" value="Serine/threonine-protein kinase SSN3"/>
    <property type="match status" value="1"/>
</dbReference>
<dbReference type="InterPro" id="IPR050108">
    <property type="entry name" value="CDK"/>
</dbReference>
<evidence type="ECO:0000256" key="4">
    <source>
        <dbReference type="ARBA" id="ARBA00012425"/>
    </source>
</evidence>
<dbReference type="InterPro" id="IPR008271">
    <property type="entry name" value="Ser/Thr_kinase_AS"/>
</dbReference>
<evidence type="ECO:0000256" key="13">
    <source>
        <dbReference type="ARBA" id="ARBA00023015"/>
    </source>
</evidence>
<sequence length="244" mass="27561">MFQLLTGLLYLHQSWVMHRDLKPANIMVTSQGQVKIGDLGLARIFRQPLQPLSTGDKVVVTVWYRAPELILGTRHYTPAIDLWAVGCIFAELISLRPIFKGEEAKQDGKKSVPFQTHQMAKIAEILGLPRASEWSLLTAMPEYTQLNEVALQYPSVVKPMGLEKWFSETVEDNNYGDNAPEDTALDLLKSLLTYDPMRRITAEEALAHPYFASFHVNGEDLGSPRNCFHGIDMRYPARRVSSES</sequence>
<dbReference type="GO" id="GO:0005524">
    <property type="term" value="F:ATP binding"/>
    <property type="evidence" value="ECO:0007669"/>
    <property type="project" value="UniProtKB-KW"/>
</dbReference>
<keyword evidence="10 24" id="KW-0418">Kinase</keyword>
<evidence type="ECO:0000256" key="1">
    <source>
        <dbReference type="ARBA" id="ARBA00004123"/>
    </source>
</evidence>
<evidence type="ECO:0000256" key="20">
    <source>
        <dbReference type="ARBA" id="ARBA00047811"/>
    </source>
</evidence>
<keyword evidence="6" id="KW-0723">Serine/threonine-protein kinase</keyword>
<keyword evidence="14" id="KW-0010">Activator</keyword>
<dbReference type="Proteomes" id="UP000799421">
    <property type="component" value="Unassembled WGS sequence"/>
</dbReference>
<dbReference type="GO" id="GO:0004693">
    <property type="term" value="F:cyclin-dependent protein serine/threonine kinase activity"/>
    <property type="evidence" value="ECO:0007669"/>
    <property type="project" value="UniProtKB-EC"/>
</dbReference>
<evidence type="ECO:0000256" key="16">
    <source>
        <dbReference type="ARBA" id="ARBA00023242"/>
    </source>
</evidence>
<evidence type="ECO:0000256" key="19">
    <source>
        <dbReference type="ARBA" id="ARBA00041823"/>
    </source>
</evidence>
<comment type="subcellular location">
    <subcellularLocation>
        <location evidence="1">Nucleus</location>
    </subcellularLocation>
</comment>
<keyword evidence="15" id="KW-0804">Transcription</keyword>
<evidence type="ECO:0000313" key="25">
    <source>
        <dbReference type="Proteomes" id="UP000799421"/>
    </source>
</evidence>
<keyword evidence="5" id="KW-0678">Repressor</keyword>
<keyword evidence="16" id="KW-0539">Nucleus</keyword>
<dbReference type="PROSITE" id="PS50011">
    <property type="entry name" value="PROTEIN_KINASE_DOM"/>
    <property type="match status" value="1"/>
</dbReference>
<evidence type="ECO:0000256" key="12">
    <source>
        <dbReference type="ARBA" id="ARBA00022842"/>
    </source>
</evidence>
<organism evidence="24 25">
    <name type="scientific">Piedraia hortae CBS 480.64</name>
    <dbReference type="NCBI Taxonomy" id="1314780"/>
    <lineage>
        <taxon>Eukaryota</taxon>
        <taxon>Fungi</taxon>
        <taxon>Dikarya</taxon>
        <taxon>Ascomycota</taxon>
        <taxon>Pezizomycotina</taxon>
        <taxon>Dothideomycetes</taxon>
        <taxon>Dothideomycetidae</taxon>
        <taxon>Capnodiales</taxon>
        <taxon>Piedraiaceae</taxon>
        <taxon>Piedraia</taxon>
    </lineage>
</organism>
<evidence type="ECO:0000256" key="2">
    <source>
        <dbReference type="ARBA" id="ARBA00006485"/>
    </source>
</evidence>
<comment type="similarity">
    <text evidence="2">Belongs to the protein kinase superfamily. CMGC Ser/Thr protein kinase family. CDC2/CDKX subfamily.</text>
</comment>
<dbReference type="GO" id="GO:0046872">
    <property type="term" value="F:metal ion binding"/>
    <property type="evidence" value="ECO:0007669"/>
    <property type="project" value="UniProtKB-KW"/>
</dbReference>
<gene>
    <name evidence="24" type="ORF">K470DRAFT_236812</name>
</gene>
<dbReference type="EMBL" id="MU006015">
    <property type="protein sequence ID" value="KAF2858192.1"/>
    <property type="molecule type" value="Genomic_DNA"/>
</dbReference>
<dbReference type="EC" id="2.7.11.22" evidence="4"/>
<dbReference type="Pfam" id="PF00069">
    <property type="entry name" value="Pkinase"/>
    <property type="match status" value="1"/>
</dbReference>